<proteinExistence type="predicted"/>
<organism evidence="2 3">
    <name type="scientific">Pleodorina starrii</name>
    <dbReference type="NCBI Taxonomy" id="330485"/>
    <lineage>
        <taxon>Eukaryota</taxon>
        <taxon>Viridiplantae</taxon>
        <taxon>Chlorophyta</taxon>
        <taxon>core chlorophytes</taxon>
        <taxon>Chlorophyceae</taxon>
        <taxon>CS clade</taxon>
        <taxon>Chlamydomonadales</taxon>
        <taxon>Volvocaceae</taxon>
        <taxon>Pleodorina</taxon>
    </lineage>
</organism>
<accession>A0A9W6BUK7</accession>
<sequence>MEPWRPGGPCSSSAGGWLPPMPTRTKEQPPCWSQPLLVDAPTSAPERSSTSTASTGSQPAQPPEPNDGSGTAQKGRWPLLAAWCSGSRPVRGGDVRVGAGAQQRPPGDGRGSLGPAAASSSRYIAHSCCRMRRRRSRRRASTAAPPQPHSSCVTSCSSPPCTASSHSSRAARPARRRDTRAKGELSTRCLVPPSPPVGAAAAELPPLPRPTAALGAAARAPPFVPPQSITSGSDCQ</sequence>
<evidence type="ECO:0000313" key="3">
    <source>
        <dbReference type="Proteomes" id="UP001165080"/>
    </source>
</evidence>
<reference evidence="2 3" key="1">
    <citation type="journal article" date="2023" name="Commun. Biol.">
        <title>Reorganization of the ancestral sex-determining regions during the evolution of trioecy in Pleodorina starrii.</title>
        <authorList>
            <person name="Takahashi K."/>
            <person name="Suzuki S."/>
            <person name="Kawai-Toyooka H."/>
            <person name="Yamamoto K."/>
            <person name="Hamaji T."/>
            <person name="Ootsuki R."/>
            <person name="Yamaguchi H."/>
            <person name="Kawachi M."/>
            <person name="Higashiyama T."/>
            <person name="Nozaki H."/>
        </authorList>
    </citation>
    <scope>NUCLEOTIDE SEQUENCE [LARGE SCALE GENOMIC DNA]</scope>
    <source>
        <strain evidence="2 3">NIES-4479</strain>
    </source>
</reference>
<gene>
    <name evidence="2" type="primary">PLESTB002044</name>
    <name evidence="2" type="ORF">PLESTB_001361700</name>
</gene>
<name>A0A9W6BUK7_9CHLO</name>
<feature type="compositionally biased region" description="Polar residues" evidence="1">
    <location>
        <begin position="45"/>
        <end position="59"/>
    </location>
</feature>
<feature type="compositionally biased region" description="Basic residues" evidence="1">
    <location>
        <begin position="129"/>
        <end position="140"/>
    </location>
</feature>
<keyword evidence="3" id="KW-1185">Reference proteome</keyword>
<comment type="caution">
    <text evidence="2">The sequence shown here is derived from an EMBL/GenBank/DDBJ whole genome shotgun (WGS) entry which is preliminary data.</text>
</comment>
<feature type="compositionally biased region" description="Polar residues" evidence="1">
    <location>
        <begin position="227"/>
        <end position="236"/>
    </location>
</feature>
<evidence type="ECO:0000256" key="1">
    <source>
        <dbReference type="SAM" id="MobiDB-lite"/>
    </source>
</evidence>
<dbReference type="AlphaFoldDB" id="A0A9W6BUK7"/>
<dbReference type="Proteomes" id="UP001165080">
    <property type="component" value="Unassembled WGS sequence"/>
</dbReference>
<dbReference type="EMBL" id="BRXU01000022">
    <property type="protein sequence ID" value="GLC58464.1"/>
    <property type="molecule type" value="Genomic_DNA"/>
</dbReference>
<feature type="compositionally biased region" description="Low complexity" evidence="1">
    <location>
        <begin position="149"/>
        <end position="171"/>
    </location>
</feature>
<evidence type="ECO:0000313" key="2">
    <source>
        <dbReference type="EMBL" id="GLC58464.1"/>
    </source>
</evidence>
<feature type="region of interest" description="Disordered" evidence="1">
    <location>
        <begin position="1"/>
        <end position="236"/>
    </location>
</feature>
<feature type="compositionally biased region" description="Low complexity" evidence="1">
    <location>
        <begin position="197"/>
        <end position="221"/>
    </location>
</feature>
<feature type="compositionally biased region" description="Low complexity" evidence="1">
    <location>
        <begin position="86"/>
        <end position="100"/>
    </location>
</feature>
<protein>
    <submittedName>
        <fullName evidence="2">Uncharacterized protein</fullName>
    </submittedName>
</protein>